<dbReference type="SMART" id="SM00670">
    <property type="entry name" value="PINc"/>
    <property type="match status" value="1"/>
</dbReference>
<evidence type="ECO:0000313" key="9">
    <source>
        <dbReference type="EMBL" id="TWT53968.1"/>
    </source>
</evidence>
<organism evidence="9 10">
    <name type="scientific">Rubripirellula amarantea</name>
    <dbReference type="NCBI Taxonomy" id="2527999"/>
    <lineage>
        <taxon>Bacteria</taxon>
        <taxon>Pseudomonadati</taxon>
        <taxon>Planctomycetota</taxon>
        <taxon>Planctomycetia</taxon>
        <taxon>Pirellulales</taxon>
        <taxon>Pirellulaceae</taxon>
        <taxon>Rubripirellula</taxon>
    </lineage>
</organism>
<dbReference type="Pfam" id="PF01938">
    <property type="entry name" value="TRAM"/>
    <property type="match status" value="1"/>
</dbReference>
<dbReference type="Pfam" id="PF01850">
    <property type="entry name" value="PIN"/>
    <property type="match status" value="1"/>
</dbReference>
<evidence type="ECO:0000256" key="1">
    <source>
        <dbReference type="ARBA" id="ARBA00001946"/>
    </source>
</evidence>
<evidence type="ECO:0000256" key="4">
    <source>
        <dbReference type="ARBA" id="ARBA00022801"/>
    </source>
</evidence>
<dbReference type="OrthoDB" id="9780734at2"/>
<keyword evidence="4 9" id="KW-0378">Hydrolase</keyword>
<evidence type="ECO:0000256" key="3">
    <source>
        <dbReference type="ARBA" id="ARBA00022722"/>
    </source>
</evidence>
<dbReference type="EMBL" id="SJPI01000001">
    <property type="protein sequence ID" value="TWT53968.1"/>
    <property type="molecule type" value="Genomic_DNA"/>
</dbReference>
<dbReference type="GO" id="GO:0016787">
    <property type="term" value="F:hydrolase activity"/>
    <property type="evidence" value="ECO:0007669"/>
    <property type="project" value="UniProtKB-KW"/>
</dbReference>
<feature type="chain" id="PRO_5023151148" evidence="7">
    <location>
        <begin position="24"/>
        <end position="345"/>
    </location>
</feature>
<comment type="cofactor">
    <cofactor evidence="1">
        <name>Mg(2+)</name>
        <dbReference type="ChEBI" id="CHEBI:18420"/>
    </cofactor>
</comment>
<feature type="transmembrane region" description="Helical" evidence="6">
    <location>
        <begin position="68"/>
        <end position="90"/>
    </location>
</feature>
<keyword evidence="5" id="KW-0460">Magnesium</keyword>
<feature type="transmembrane region" description="Helical" evidence="6">
    <location>
        <begin position="105"/>
        <end position="124"/>
    </location>
</feature>
<dbReference type="InterPro" id="IPR002792">
    <property type="entry name" value="TRAM_dom"/>
</dbReference>
<dbReference type="SUPFAM" id="SSF88723">
    <property type="entry name" value="PIN domain-like"/>
    <property type="match status" value="1"/>
</dbReference>
<proteinExistence type="predicted"/>
<dbReference type="AlphaFoldDB" id="A0A5C5WTS4"/>
<keyword evidence="6" id="KW-0812">Transmembrane</keyword>
<keyword evidence="10" id="KW-1185">Reference proteome</keyword>
<keyword evidence="2" id="KW-0808">Transferase</keyword>
<dbReference type="RefSeq" id="WP_146514090.1">
    <property type="nucleotide sequence ID" value="NZ_SJPI01000001.1"/>
</dbReference>
<name>A0A5C5WTS4_9BACT</name>
<feature type="transmembrane region" description="Helical" evidence="6">
    <location>
        <begin position="35"/>
        <end position="56"/>
    </location>
</feature>
<comment type="caution">
    <text evidence="9">The sequence shown here is derived from an EMBL/GenBank/DDBJ whole genome shotgun (WGS) entry which is preliminary data.</text>
</comment>
<feature type="domain" description="TRAM" evidence="8">
    <location>
        <begin position="277"/>
        <end position="339"/>
    </location>
</feature>
<dbReference type="EC" id="3.1.-.-" evidence="9"/>
<dbReference type="PANTHER" id="PTHR11603">
    <property type="entry name" value="AAA FAMILY ATPASE"/>
    <property type="match status" value="1"/>
</dbReference>
<accession>A0A5C5WTS4</accession>
<keyword evidence="3" id="KW-0540">Nuclease</keyword>
<feature type="signal peptide" evidence="7">
    <location>
        <begin position="1"/>
        <end position="23"/>
    </location>
</feature>
<dbReference type="Proteomes" id="UP000316598">
    <property type="component" value="Unassembled WGS sequence"/>
</dbReference>
<dbReference type="Gene3D" id="3.40.50.1010">
    <property type="entry name" value="5'-nuclease"/>
    <property type="match status" value="1"/>
</dbReference>
<evidence type="ECO:0000256" key="5">
    <source>
        <dbReference type="ARBA" id="ARBA00022842"/>
    </source>
</evidence>
<protein>
    <submittedName>
        <fullName evidence="9">Putative PIN and TRAM-domain containing protein</fullName>
        <ecNumber evidence="9">3.1.-.-</ecNumber>
    </submittedName>
</protein>
<keyword evidence="6" id="KW-0472">Membrane</keyword>
<evidence type="ECO:0000313" key="10">
    <source>
        <dbReference type="Proteomes" id="UP000316598"/>
    </source>
</evidence>
<evidence type="ECO:0000256" key="6">
    <source>
        <dbReference type="SAM" id="Phobius"/>
    </source>
</evidence>
<dbReference type="CDD" id="cd09877">
    <property type="entry name" value="PIN_YacL-like"/>
    <property type="match status" value="1"/>
</dbReference>
<dbReference type="PROSITE" id="PS50926">
    <property type="entry name" value="TRAM"/>
    <property type="match status" value="1"/>
</dbReference>
<keyword evidence="7" id="KW-0732">Signal</keyword>
<dbReference type="GO" id="GO:0004518">
    <property type="term" value="F:nuclease activity"/>
    <property type="evidence" value="ECO:0007669"/>
    <property type="project" value="UniProtKB-KW"/>
</dbReference>
<keyword evidence="6" id="KW-1133">Transmembrane helix</keyword>
<reference evidence="9 10" key="1">
    <citation type="submission" date="2019-02" db="EMBL/GenBank/DDBJ databases">
        <title>Deep-cultivation of Planctomycetes and their phenomic and genomic characterization uncovers novel biology.</title>
        <authorList>
            <person name="Wiegand S."/>
            <person name="Jogler M."/>
            <person name="Boedeker C."/>
            <person name="Pinto D."/>
            <person name="Vollmers J."/>
            <person name="Rivas-Marin E."/>
            <person name="Kohn T."/>
            <person name="Peeters S.H."/>
            <person name="Heuer A."/>
            <person name="Rast P."/>
            <person name="Oberbeckmann S."/>
            <person name="Bunk B."/>
            <person name="Jeske O."/>
            <person name="Meyerdierks A."/>
            <person name="Storesund J.E."/>
            <person name="Kallscheuer N."/>
            <person name="Luecker S."/>
            <person name="Lage O.M."/>
            <person name="Pohl T."/>
            <person name="Merkel B.J."/>
            <person name="Hornburger P."/>
            <person name="Mueller R.-W."/>
            <person name="Bruemmer F."/>
            <person name="Labrenz M."/>
            <person name="Spormann A.M."/>
            <person name="Op Den Camp H."/>
            <person name="Overmann J."/>
            <person name="Amann R."/>
            <person name="Jetten M.S.M."/>
            <person name="Mascher T."/>
            <person name="Medema M.H."/>
            <person name="Devos D.P."/>
            <person name="Kaster A.-K."/>
            <person name="Ovreas L."/>
            <person name="Rohde M."/>
            <person name="Galperin M.Y."/>
            <person name="Jogler C."/>
        </authorList>
    </citation>
    <scope>NUCLEOTIDE SEQUENCE [LARGE SCALE GENOMIC DNA]</scope>
    <source>
        <strain evidence="9 10">Pla22</strain>
    </source>
</reference>
<dbReference type="InterPro" id="IPR029060">
    <property type="entry name" value="PIN-like_dom_sf"/>
</dbReference>
<dbReference type="PANTHER" id="PTHR11603:SF147">
    <property type="entry name" value="MEMBRANE PROTEIN"/>
    <property type="match status" value="1"/>
</dbReference>
<evidence type="ECO:0000259" key="8">
    <source>
        <dbReference type="PROSITE" id="PS50926"/>
    </source>
</evidence>
<evidence type="ECO:0000256" key="7">
    <source>
        <dbReference type="SAM" id="SignalP"/>
    </source>
</evidence>
<dbReference type="InterPro" id="IPR002716">
    <property type="entry name" value="PIN_dom"/>
</dbReference>
<dbReference type="GO" id="GO:0016740">
    <property type="term" value="F:transferase activity"/>
    <property type="evidence" value="ECO:0007669"/>
    <property type="project" value="UniProtKB-KW"/>
</dbReference>
<evidence type="ECO:0000256" key="2">
    <source>
        <dbReference type="ARBA" id="ARBA00022679"/>
    </source>
</evidence>
<sequence length="345" mass="37876" precursor="true">MALIILRCLFLVCAGGVSAIINAKFNQNSTSDPSVPYLVFGGIMALAFGVVVADIYMPRKRIDTISSIYFGVLVGFLLTYVASTALFPLISQPAADGSSRAGEVWPINLVIATVLCYFCTSVLLQTKDDFRFLIPYVEFVREVKGFKPLVLDTSVVIDGRIADLVGTGIFDNQLIMPRFALSELQAIADSGDKLRRTRGRRGLDVLNRMRADDDVDLIIFDRELPELAGQTVDLKLVLLAKHLEGKVVTGDYNLNKVAKLHNVPVINLNEISNALRPVYLPDETFRTKVIKAGEGPEQGVGYLDDGTMVVIEGARDRIGEELDVRVTSTLQTNAGKMIFAKFEGR</sequence>
<gene>
    <name evidence="9" type="ORF">Pla22_16020</name>
</gene>
<dbReference type="InterPro" id="IPR052041">
    <property type="entry name" value="Nucleic_acid_metab_PIN/TRAM"/>
</dbReference>